<feature type="compositionally biased region" description="Basic and acidic residues" evidence="1">
    <location>
        <begin position="1046"/>
        <end position="1058"/>
    </location>
</feature>
<dbReference type="GO" id="GO:0005634">
    <property type="term" value="C:nucleus"/>
    <property type="evidence" value="ECO:0007669"/>
    <property type="project" value="InterPro"/>
</dbReference>
<feature type="region of interest" description="Disordered" evidence="1">
    <location>
        <begin position="1013"/>
        <end position="1083"/>
    </location>
</feature>
<dbReference type="InterPro" id="IPR018515">
    <property type="entry name" value="Tuberin-type_domain"/>
</dbReference>
<dbReference type="Pfam" id="PF03542">
    <property type="entry name" value="Tuberin"/>
    <property type="match status" value="2"/>
</dbReference>
<dbReference type="AlphaFoldDB" id="A0A0L7LRT9"/>
<proteinExistence type="predicted"/>
<dbReference type="GO" id="GO:0030178">
    <property type="term" value="P:negative regulation of Wnt signaling pathway"/>
    <property type="evidence" value="ECO:0007669"/>
    <property type="project" value="TreeGrafter"/>
</dbReference>
<dbReference type="GO" id="GO:0051726">
    <property type="term" value="P:regulation of cell cycle"/>
    <property type="evidence" value="ECO:0007669"/>
    <property type="project" value="TreeGrafter"/>
</dbReference>
<dbReference type="GO" id="GO:0005096">
    <property type="term" value="F:GTPase activator activity"/>
    <property type="evidence" value="ECO:0007669"/>
    <property type="project" value="InterPro"/>
</dbReference>
<feature type="domain" description="Tuberin-type" evidence="2">
    <location>
        <begin position="176"/>
        <end position="325"/>
    </location>
</feature>
<feature type="compositionally biased region" description="Basic residues" evidence="1">
    <location>
        <begin position="1068"/>
        <end position="1081"/>
    </location>
</feature>
<feature type="domain" description="Tuberin-type" evidence="2">
    <location>
        <begin position="14"/>
        <end position="89"/>
    </location>
</feature>
<dbReference type="PANTHER" id="PTHR10063">
    <property type="entry name" value="TUBERIN"/>
    <property type="match status" value="1"/>
</dbReference>
<dbReference type="PANTHER" id="PTHR10063:SF0">
    <property type="entry name" value="TUBERIN"/>
    <property type="match status" value="1"/>
</dbReference>
<evidence type="ECO:0000313" key="4">
    <source>
        <dbReference type="Proteomes" id="UP000037510"/>
    </source>
</evidence>
<evidence type="ECO:0000256" key="1">
    <source>
        <dbReference type="SAM" id="MobiDB-lite"/>
    </source>
</evidence>
<organism evidence="3 4">
    <name type="scientific">Operophtera brumata</name>
    <name type="common">Winter moth</name>
    <name type="synonym">Phalaena brumata</name>
    <dbReference type="NCBI Taxonomy" id="104452"/>
    <lineage>
        <taxon>Eukaryota</taxon>
        <taxon>Metazoa</taxon>
        <taxon>Ecdysozoa</taxon>
        <taxon>Arthropoda</taxon>
        <taxon>Hexapoda</taxon>
        <taxon>Insecta</taxon>
        <taxon>Pterygota</taxon>
        <taxon>Neoptera</taxon>
        <taxon>Endopterygota</taxon>
        <taxon>Lepidoptera</taxon>
        <taxon>Glossata</taxon>
        <taxon>Ditrysia</taxon>
        <taxon>Geometroidea</taxon>
        <taxon>Geometridae</taxon>
        <taxon>Larentiinae</taxon>
        <taxon>Operophtera</taxon>
    </lineage>
</organism>
<name>A0A0L7LRT9_OPEBR</name>
<dbReference type="InterPro" id="IPR027107">
    <property type="entry name" value="Tuberin/Ral-act_asu"/>
</dbReference>
<evidence type="ECO:0000259" key="2">
    <source>
        <dbReference type="Pfam" id="PF03542"/>
    </source>
</evidence>
<sequence>MYVTDVPVPPDADTGDLRLAVAGLLQLLHDKLLAAPAALPLRCFLVLLDHLDHHYKRPALFQHHAELRLKIFDMLFGLRANSFNCVGFCYDVHGAPVSGAASLRMKPLCSPFLTRALAVGRRAQDLDVLASTLCSMVSGWCWDLSYTKPRQSKPLYISDRSLAFPECLRGGGSGGQKLLVSEFHSAALPGLASMAPYHSYLEPQTQQRIVRCLLKYGMVLRSPQPYINALTIFTLETRDTMVKMLPEVLLDLSKISDTQAIASPMLEFLSTLTRLPKVFASFVEDQYMSVFAILLPYTNPSRYNHFVVSLAHHVIAAWFLKCRLSYRRNFVRFIIHGLHNYIIMPFEEQLHSKTNHFQQGAANEDSSNRQRSSSLLTETCVDLLARYTATPCSSKPTSASAAFHVELTETCVDLLARYTATPCSSKPTSRPGTSRTTLQAPRHTYILSRGGSASAAFHVELTETCVDLLARYTATPCSSKPTSASAAFHVELTETCVDLLARYTATPCSSKPTSTSAAFHVELMEACVDLLARYTATPCSSKPTSASAAFHVELTETCVDLLARYTATPCSSKPTRSETAQFLFDGGQSTTWLVGHKLVTITTSGCHQNSLKQGLCDSYSKWSLQHSRSTDTCGSLSLSELQPGSGHTTRQNSSENSKATDPLVEILNHFTQRFERISKEVALWWRGSAAAGSGACACWCAQWAELHVRAPTGDVCWLMRLQNQSGTRVRWGAAARGVLVRAVAELHVCVLVRAVAELHVCVLVRVVAELHVRVLVRAVAELHVRVLMRAVGRAARARTHRRRLLADAAPEPGTRVRWGAAARGVLVRAVAELHVCVLVRAVAELHVCVLVRVVAELHVRVLVRAVAELHVRVLMRAVGRAARARTHRRRVLADVAPEPAAPGVLVRAVAELHVRVLMRAVAELHVRVLMRAVAELHVRVPVRAVAELHVRVPVRAVAELHVRVPVRTVAELPVRVPVRAVAELLWNQTINLSVVQMNWDYLLESPLQDVAALLNPTGGPTPSPGASPAHTPAPRTLSASSGLGDSRQDDEHAADQHPRLAAAPERGRRARARGHAARRARGNVQRRLVSYSETRPRRLLATMSTQPINIPGSPQRQSVAGAREHEDMLLVVPEALRVTEGALSAQA</sequence>
<accession>A0A0L7LRT9</accession>
<dbReference type="EMBL" id="JTDY01000229">
    <property type="protein sequence ID" value="KOB78180.1"/>
    <property type="molecule type" value="Genomic_DNA"/>
</dbReference>
<comment type="caution">
    <text evidence="3">The sequence shown here is derived from an EMBL/GenBank/DDBJ whole genome shotgun (WGS) entry which is preliminary data.</text>
</comment>
<dbReference type="GO" id="GO:0046627">
    <property type="term" value="P:negative regulation of insulin receptor signaling pathway"/>
    <property type="evidence" value="ECO:0007669"/>
    <property type="project" value="TreeGrafter"/>
</dbReference>
<dbReference type="GO" id="GO:0051898">
    <property type="term" value="P:negative regulation of phosphatidylinositol 3-kinase/protein kinase B signal transduction"/>
    <property type="evidence" value="ECO:0007669"/>
    <property type="project" value="TreeGrafter"/>
</dbReference>
<dbReference type="Proteomes" id="UP000037510">
    <property type="component" value="Unassembled WGS sequence"/>
</dbReference>
<dbReference type="STRING" id="104452.A0A0L7LRT9"/>
<gene>
    <name evidence="3" type="ORF">OBRU01_02899</name>
</gene>
<keyword evidence="4" id="KW-1185">Reference proteome</keyword>
<dbReference type="GO" id="GO:0032007">
    <property type="term" value="P:negative regulation of TOR signaling"/>
    <property type="evidence" value="ECO:0007669"/>
    <property type="project" value="TreeGrafter"/>
</dbReference>
<reference evidence="3 4" key="1">
    <citation type="journal article" date="2015" name="Genome Biol. Evol.">
        <title>The genome of winter moth (Operophtera brumata) provides a genomic perspective on sexual dimorphism and phenology.</title>
        <authorList>
            <person name="Derks M.F."/>
            <person name="Smit S."/>
            <person name="Salis L."/>
            <person name="Schijlen E."/>
            <person name="Bossers A."/>
            <person name="Mateman C."/>
            <person name="Pijl A.S."/>
            <person name="de Ridder D."/>
            <person name="Groenen M.A."/>
            <person name="Visser M.E."/>
            <person name="Megens H.J."/>
        </authorList>
    </citation>
    <scope>NUCLEOTIDE SEQUENCE [LARGE SCALE GENOMIC DNA]</scope>
    <source>
        <strain evidence="3">WM2013NL</strain>
        <tissue evidence="3">Head and thorax</tissue>
    </source>
</reference>
<protein>
    <submittedName>
        <fullName evidence="3">Putative tuberous sclerosis 2 isoform 3</fullName>
    </submittedName>
</protein>
<evidence type="ECO:0000313" key="3">
    <source>
        <dbReference type="EMBL" id="KOB78180.1"/>
    </source>
</evidence>
<dbReference type="GO" id="GO:0033596">
    <property type="term" value="C:TSC1-TSC2 complex"/>
    <property type="evidence" value="ECO:0007669"/>
    <property type="project" value="TreeGrafter"/>
</dbReference>